<reference evidence="9" key="1">
    <citation type="journal article" date="2019" name="Int. J. Syst. Evol. Microbiol.">
        <title>The Global Catalogue of Microorganisms (GCM) 10K type strain sequencing project: providing services to taxonomists for standard genome sequencing and annotation.</title>
        <authorList>
            <consortium name="The Broad Institute Genomics Platform"/>
            <consortium name="The Broad Institute Genome Sequencing Center for Infectious Disease"/>
            <person name="Wu L."/>
            <person name="Ma J."/>
        </authorList>
    </citation>
    <scope>NUCLEOTIDE SEQUENCE [LARGE SCALE GENOMIC DNA]</scope>
    <source>
        <strain evidence="9">CCUG 59189</strain>
    </source>
</reference>
<comment type="similarity">
    <text evidence="1">Belongs to the AfsR/DnrI/RedD regulatory family.</text>
</comment>
<dbReference type="Gene3D" id="1.25.40.10">
    <property type="entry name" value="Tetratricopeptide repeat domain"/>
    <property type="match status" value="1"/>
</dbReference>
<protein>
    <submittedName>
        <fullName evidence="8">Response regulator</fullName>
    </submittedName>
</protein>
<keyword evidence="9" id="KW-1185">Reference proteome</keyword>
<dbReference type="PROSITE" id="PS50110">
    <property type="entry name" value="RESPONSE_REGULATORY"/>
    <property type="match status" value="1"/>
</dbReference>
<dbReference type="SMART" id="SM01043">
    <property type="entry name" value="BTAD"/>
    <property type="match status" value="1"/>
</dbReference>
<dbReference type="Gene3D" id="1.10.10.10">
    <property type="entry name" value="Winged helix-like DNA-binding domain superfamily/Winged helix DNA-binding domain"/>
    <property type="match status" value="1"/>
</dbReference>
<dbReference type="Pfam" id="PF00072">
    <property type="entry name" value="Response_reg"/>
    <property type="match status" value="1"/>
</dbReference>
<dbReference type="Pfam" id="PF03704">
    <property type="entry name" value="BTAD"/>
    <property type="match status" value="1"/>
</dbReference>
<comment type="caution">
    <text evidence="8">The sequence shown here is derived from an EMBL/GenBank/DDBJ whole genome shotgun (WGS) entry which is preliminary data.</text>
</comment>
<keyword evidence="6" id="KW-0597">Phosphoprotein</keyword>
<evidence type="ECO:0000256" key="2">
    <source>
        <dbReference type="ARBA" id="ARBA00023012"/>
    </source>
</evidence>
<dbReference type="Proteomes" id="UP001597262">
    <property type="component" value="Unassembled WGS sequence"/>
</dbReference>
<dbReference type="InterPro" id="IPR001789">
    <property type="entry name" value="Sig_transdc_resp-reg_receiver"/>
</dbReference>
<dbReference type="Gene3D" id="3.40.50.2300">
    <property type="match status" value="1"/>
</dbReference>
<feature type="modified residue" description="4-aspartylphosphate" evidence="6">
    <location>
        <position position="53"/>
    </location>
</feature>
<evidence type="ECO:0000256" key="4">
    <source>
        <dbReference type="ARBA" id="ARBA00023125"/>
    </source>
</evidence>
<keyword evidence="2" id="KW-0902">Two-component regulatory system</keyword>
<accession>A0ABW3RTU9</accession>
<dbReference type="SUPFAM" id="SSF48452">
    <property type="entry name" value="TPR-like"/>
    <property type="match status" value="1"/>
</dbReference>
<dbReference type="SMART" id="SM00862">
    <property type="entry name" value="Trans_reg_C"/>
    <property type="match status" value="1"/>
</dbReference>
<dbReference type="SMART" id="SM00448">
    <property type="entry name" value="REC"/>
    <property type="match status" value="1"/>
</dbReference>
<dbReference type="InterPro" id="IPR036388">
    <property type="entry name" value="WH-like_DNA-bd_sf"/>
</dbReference>
<dbReference type="InterPro" id="IPR005158">
    <property type="entry name" value="BTAD"/>
</dbReference>
<keyword evidence="4" id="KW-0238">DNA-binding</keyword>
<dbReference type="EMBL" id="JBHTLM010000002">
    <property type="protein sequence ID" value="MFD1175315.1"/>
    <property type="molecule type" value="Genomic_DNA"/>
</dbReference>
<keyword evidence="5" id="KW-0804">Transcription</keyword>
<evidence type="ECO:0000256" key="3">
    <source>
        <dbReference type="ARBA" id="ARBA00023015"/>
    </source>
</evidence>
<keyword evidence="3" id="KW-0805">Transcription regulation</keyword>
<dbReference type="InterPro" id="IPR051677">
    <property type="entry name" value="AfsR-DnrI-RedD_regulator"/>
</dbReference>
<evidence type="ECO:0000256" key="6">
    <source>
        <dbReference type="PROSITE-ProRule" id="PRU00169"/>
    </source>
</evidence>
<feature type="domain" description="Response regulatory" evidence="7">
    <location>
        <begin position="3"/>
        <end position="116"/>
    </location>
</feature>
<sequence>MLKAIVVDDEILTAELICRLLSQAGVEVLGYFSNPYEVLGQIELLKPDVLFLDIDMPEVSGLELAERVHSQGHDCEIVFITAYNQYAIEAFSVNALDYLLKPVMNEDIMRAVARVEKRRKGTRGDQPKQGSRTIRVSLFGKLSMYVGDDKDPIHWMTAKCTEVLAFILLHREESEISKWKLMEAIWPEKTKEKADINLRSTISRLNKTLREHHTGVSIFSTGNGYKLCCIDRELMVDAFELEKLAMGSVEIEPGNADEFNRAISGYRGMLLEAIDSEWCEPLRACYHRFFYSAAKKLVQYFERVNSEPLKVLQIIELLIKYEPYDEEAREMALKLHYMLEGKRNAEKYYVQYREMLNKELGIEPGESIQKVFASLVKS</sequence>
<evidence type="ECO:0000256" key="5">
    <source>
        <dbReference type="ARBA" id="ARBA00023163"/>
    </source>
</evidence>
<dbReference type="InterPro" id="IPR011006">
    <property type="entry name" value="CheY-like_superfamily"/>
</dbReference>
<dbReference type="SUPFAM" id="SSF46894">
    <property type="entry name" value="C-terminal effector domain of the bipartite response regulators"/>
    <property type="match status" value="1"/>
</dbReference>
<dbReference type="InterPro" id="IPR011990">
    <property type="entry name" value="TPR-like_helical_dom_sf"/>
</dbReference>
<dbReference type="InterPro" id="IPR001867">
    <property type="entry name" value="OmpR/PhoB-type_DNA-bd"/>
</dbReference>
<evidence type="ECO:0000313" key="8">
    <source>
        <dbReference type="EMBL" id="MFD1175315.1"/>
    </source>
</evidence>
<dbReference type="InterPro" id="IPR016032">
    <property type="entry name" value="Sig_transdc_resp-reg_C-effctor"/>
</dbReference>
<evidence type="ECO:0000259" key="7">
    <source>
        <dbReference type="PROSITE" id="PS50110"/>
    </source>
</evidence>
<organism evidence="8 9">
    <name type="scientific">Paenibacillus puldeungensis</name>
    <dbReference type="NCBI Taxonomy" id="696536"/>
    <lineage>
        <taxon>Bacteria</taxon>
        <taxon>Bacillati</taxon>
        <taxon>Bacillota</taxon>
        <taxon>Bacilli</taxon>
        <taxon>Bacillales</taxon>
        <taxon>Paenibacillaceae</taxon>
        <taxon>Paenibacillus</taxon>
    </lineage>
</organism>
<dbReference type="PANTHER" id="PTHR35807">
    <property type="entry name" value="TRANSCRIPTIONAL REGULATOR REDD-RELATED"/>
    <property type="match status" value="1"/>
</dbReference>
<evidence type="ECO:0000256" key="1">
    <source>
        <dbReference type="ARBA" id="ARBA00005820"/>
    </source>
</evidence>
<proteinExistence type="inferred from homology"/>
<dbReference type="RefSeq" id="WP_379316562.1">
    <property type="nucleotide sequence ID" value="NZ_JBHTLM010000002.1"/>
</dbReference>
<dbReference type="SUPFAM" id="SSF52172">
    <property type="entry name" value="CheY-like"/>
    <property type="match status" value="1"/>
</dbReference>
<name>A0ABW3RTU9_9BACL</name>
<gene>
    <name evidence="8" type="ORF">ACFQ3W_03245</name>
</gene>
<evidence type="ECO:0000313" key="9">
    <source>
        <dbReference type="Proteomes" id="UP001597262"/>
    </source>
</evidence>